<accession>A0A1I6NQ80</accession>
<keyword evidence="1" id="KW-0285">Flavoprotein</keyword>
<evidence type="ECO:0000313" key="8">
    <source>
        <dbReference type="EMBL" id="SFS30116.1"/>
    </source>
</evidence>
<keyword evidence="5" id="KW-1133">Transmembrane helix</keyword>
<dbReference type="GO" id="GO:0050660">
    <property type="term" value="F:flavin adenine dinucleotide binding"/>
    <property type="evidence" value="ECO:0007669"/>
    <property type="project" value="TreeGrafter"/>
</dbReference>
<gene>
    <name evidence="8" type="ORF">SAMN05192570_0341</name>
</gene>
<evidence type="ECO:0000259" key="6">
    <source>
        <dbReference type="PROSITE" id="PS50902"/>
    </source>
</evidence>
<dbReference type="InterPro" id="IPR017927">
    <property type="entry name" value="FAD-bd_FR_type"/>
</dbReference>
<dbReference type="Pfam" id="PF00258">
    <property type="entry name" value="Flavodoxin_1"/>
    <property type="match status" value="1"/>
</dbReference>
<dbReference type="InterPro" id="IPR001094">
    <property type="entry name" value="Flavdoxin-like"/>
</dbReference>
<dbReference type="SUPFAM" id="SSF52218">
    <property type="entry name" value="Flavoproteins"/>
    <property type="match status" value="1"/>
</dbReference>
<dbReference type="CDD" id="cd06200">
    <property type="entry name" value="SiR_like1"/>
    <property type="match status" value="1"/>
</dbReference>
<evidence type="ECO:0000256" key="2">
    <source>
        <dbReference type="ARBA" id="ARBA00022643"/>
    </source>
</evidence>
<keyword evidence="5" id="KW-0472">Membrane</keyword>
<dbReference type="Proteomes" id="UP000198788">
    <property type="component" value="Unassembled WGS sequence"/>
</dbReference>
<dbReference type="InterPro" id="IPR001433">
    <property type="entry name" value="OxRdtase_FAD/NAD-bd"/>
</dbReference>
<keyword evidence="2" id="KW-0288">FMN</keyword>
<evidence type="ECO:0000256" key="4">
    <source>
        <dbReference type="ARBA" id="ARBA00023797"/>
    </source>
</evidence>
<evidence type="ECO:0000256" key="3">
    <source>
        <dbReference type="ARBA" id="ARBA00022982"/>
    </source>
</evidence>
<dbReference type="AlphaFoldDB" id="A0A1I6NQ80"/>
<dbReference type="GO" id="GO:0003958">
    <property type="term" value="F:NADPH-hemoprotein reductase activity"/>
    <property type="evidence" value="ECO:0007669"/>
    <property type="project" value="UniProtKB-EC"/>
</dbReference>
<dbReference type="InterPro" id="IPR017938">
    <property type="entry name" value="Riboflavin_synthase-like_b-brl"/>
</dbReference>
<dbReference type="PROSITE" id="PS50902">
    <property type="entry name" value="FLAVODOXIN_LIKE"/>
    <property type="match status" value="1"/>
</dbReference>
<keyword evidence="9" id="KW-1185">Reference proteome</keyword>
<dbReference type="InterPro" id="IPR029039">
    <property type="entry name" value="Flavoprotein-like_sf"/>
</dbReference>
<dbReference type="GO" id="GO:0005829">
    <property type="term" value="C:cytosol"/>
    <property type="evidence" value="ECO:0007669"/>
    <property type="project" value="TreeGrafter"/>
</dbReference>
<feature type="domain" description="FAD-binding FR-type" evidence="7">
    <location>
        <begin position="203"/>
        <end position="317"/>
    </location>
</feature>
<dbReference type="PROSITE" id="PS51384">
    <property type="entry name" value="FAD_FR"/>
    <property type="match status" value="1"/>
</dbReference>
<dbReference type="PANTHER" id="PTHR19384:SF17">
    <property type="entry name" value="NADPH--CYTOCHROME P450 REDUCTASE"/>
    <property type="match status" value="1"/>
</dbReference>
<keyword evidence="5" id="KW-0812">Transmembrane</keyword>
<keyword evidence="3" id="KW-0813">Transport</keyword>
<dbReference type="Gene3D" id="3.40.50.80">
    <property type="entry name" value="Nucleotide-binding domain of ferredoxin-NADP reductase (FNR) module"/>
    <property type="match status" value="1"/>
</dbReference>
<dbReference type="InterPro" id="IPR039261">
    <property type="entry name" value="FNR_nucleotide-bd"/>
</dbReference>
<dbReference type="PANTHER" id="PTHR19384">
    <property type="entry name" value="NITRIC OXIDE SYNTHASE-RELATED"/>
    <property type="match status" value="1"/>
</dbReference>
<dbReference type="OrthoDB" id="9791166at2"/>
<dbReference type="InterPro" id="IPR001709">
    <property type="entry name" value="Flavoprot_Pyr_Nucl_cyt_Rdtase"/>
</dbReference>
<evidence type="ECO:0000256" key="5">
    <source>
        <dbReference type="SAM" id="Phobius"/>
    </source>
</evidence>
<dbReference type="EC" id="1.6.2.4" evidence="4"/>
<dbReference type="InterPro" id="IPR008254">
    <property type="entry name" value="Flavodoxin/NO_synth"/>
</dbReference>
<protein>
    <recommendedName>
        <fullName evidence="4">NADPH--hemoprotein reductase</fullName>
        <ecNumber evidence="4">1.6.2.4</ecNumber>
    </recommendedName>
</protein>
<feature type="domain" description="Flavodoxin-like" evidence="6">
    <location>
        <begin position="52"/>
        <end position="189"/>
    </location>
</feature>
<organism evidence="8 9">
    <name type="scientific">Brevundimonas viscosa</name>
    <dbReference type="NCBI Taxonomy" id="871741"/>
    <lineage>
        <taxon>Bacteria</taxon>
        <taxon>Pseudomonadati</taxon>
        <taxon>Pseudomonadota</taxon>
        <taxon>Alphaproteobacteria</taxon>
        <taxon>Caulobacterales</taxon>
        <taxon>Caulobacteraceae</taxon>
        <taxon>Brevundimonas</taxon>
    </lineage>
</organism>
<dbReference type="EMBL" id="FOZV01000001">
    <property type="protein sequence ID" value="SFS30116.1"/>
    <property type="molecule type" value="Genomic_DNA"/>
</dbReference>
<feature type="transmembrane region" description="Helical" evidence="5">
    <location>
        <begin position="6"/>
        <end position="28"/>
    </location>
</feature>
<dbReference type="GO" id="GO:0010181">
    <property type="term" value="F:FMN binding"/>
    <property type="evidence" value="ECO:0007669"/>
    <property type="project" value="InterPro"/>
</dbReference>
<proteinExistence type="predicted"/>
<reference evidence="9" key="1">
    <citation type="submission" date="2016-10" db="EMBL/GenBank/DDBJ databases">
        <authorList>
            <person name="Varghese N."/>
            <person name="Submissions S."/>
        </authorList>
    </citation>
    <scope>NUCLEOTIDE SEQUENCE [LARGE SCALE GENOMIC DNA]</scope>
    <source>
        <strain evidence="9">CGMCC 1.10683</strain>
    </source>
</reference>
<sequence>MTSDPVRWLWAGAAVALWLLSIAAVAFVRARARRRAAARAQGFVGETGVEAVLVAFASQTGLGEQLAWMTADALSRAGTPVRVAALGDLDPAALKTAGRVLIVAATTGEGDAPDSLSRFVRRHMAAPADLAGLRYAVLALGDRSYAQFCGFGRALDAWLRRSGAEPLFDRVEVDDGDAGAVRHWQHQLAPLAGAPVAADWAPAAFDRWRLAGRTRLNPGSPGGGAWLLAFEPVGHVPDWQAGDIAEIGLPPLDGAARASREYSVASLPADGRVELIVRRVVRDDGSPGLASGWLTDGLAVGDEVDMRLRTNRSFHGPETETPIVLIGAGTGLAGLRGHLRARPEGGHGGAWLMWGERSRAHDAWLDAELQAALSSGRLTRLDRVFSREPGDGRYVQALIEEHAGELRGWIDRGASVLVCGSLEGMSTGVHAALEAALGADRVLELLETGRYRRDVY</sequence>
<evidence type="ECO:0000256" key="1">
    <source>
        <dbReference type="ARBA" id="ARBA00022630"/>
    </source>
</evidence>
<keyword evidence="3" id="KW-0249">Electron transport</keyword>
<dbReference type="PRINTS" id="PR00371">
    <property type="entry name" value="FPNCR"/>
</dbReference>
<evidence type="ECO:0000259" key="7">
    <source>
        <dbReference type="PROSITE" id="PS51384"/>
    </source>
</evidence>
<dbReference type="PRINTS" id="PR00369">
    <property type="entry name" value="FLAVODOXIN"/>
</dbReference>
<evidence type="ECO:0000313" key="9">
    <source>
        <dbReference type="Proteomes" id="UP000198788"/>
    </source>
</evidence>
<dbReference type="Gene3D" id="2.40.30.10">
    <property type="entry name" value="Translation factors"/>
    <property type="match status" value="1"/>
</dbReference>
<dbReference type="Pfam" id="PF00175">
    <property type="entry name" value="NAD_binding_1"/>
    <property type="match status" value="1"/>
</dbReference>
<dbReference type="RefSeq" id="WP_092306137.1">
    <property type="nucleotide sequence ID" value="NZ_FOZV01000001.1"/>
</dbReference>
<dbReference type="SUPFAM" id="SSF52343">
    <property type="entry name" value="Ferredoxin reductase-like, C-terminal NADP-linked domain"/>
    <property type="match status" value="1"/>
</dbReference>
<name>A0A1I6NQ80_9CAUL</name>
<dbReference type="STRING" id="871741.SAMN05192570_0341"/>
<dbReference type="Gene3D" id="3.40.50.360">
    <property type="match status" value="1"/>
</dbReference>
<dbReference type="SUPFAM" id="SSF63380">
    <property type="entry name" value="Riboflavin synthase domain-like"/>
    <property type="match status" value="1"/>
</dbReference>